<proteinExistence type="predicted"/>
<protein>
    <submittedName>
        <fullName evidence="2">Uncharacterized protein</fullName>
    </submittedName>
</protein>
<dbReference type="OrthoDB" id="324966at2157"/>
<dbReference type="RefSeq" id="WP_008008240.1">
    <property type="nucleotide sequence ID" value="NZ_AOJG01000041.1"/>
</dbReference>
<keyword evidence="1" id="KW-0472">Membrane</keyword>
<gene>
    <name evidence="2" type="ORF">C469_15588</name>
</gene>
<name>M0NHW7_9EURY</name>
<evidence type="ECO:0000313" key="3">
    <source>
        <dbReference type="Proteomes" id="UP000011650"/>
    </source>
</evidence>
<keyword evidence="1" id="KW-0812">Transmembrane</keyword>
<dbReference type="STRING" id="1227482.C469_15588"/>
<keyword evidence="1" id="KW-1133">Transmembrane helix</keyword>
<evidence type="ECO:0000256" key="1">
    <source>
        <dbReference type="SAM" id="Phobius"/>
    </source>
</evidence>
<feature type="transmembrane region" description="Helical" evidence="1">
    <location>
        <begin position="49"/>
        <end position="67"/>
    </location>
</feature>
<accession>M0NHW7</accession>
<dbReference type="PATRIC" id="fig|1227482.3.peg.3149"/>
<evidence type="ECO:0000313" key="2">
    <source>
        <dbReference type="EMBL" id="EMA57168.1"/>
    </source>
</evidence>
<dbReference type="Proteomes" id="UP000011650">
    <property type="component" value="Unassembled WGS sequence"/>
</dbReference>
<dbReference type="AlphaFoldDB" id="M0NHW7"/>
<dbReference type="EMBL" id="AOJG01000041">
    <property type="protein sequence ID" value="EMA57168.1"/>
    <property type="molecule type" value="Genomic_DNA"/>
</dbReference>
<reference evidence="2 3" key="1">
    <citation type="journal article" date="2014" name="PLoS Genet.">
        <title>Phylogenetically driven sequencing of extremely halophilic archaea reveals strategies for static and dynamic osmo-response.</title>
        <authorList>
            <person name="Becker E.A."/>
            <person name="Seitzer P.M."/>
            <person name="Tritt A."/>
            <person name="Larsen D."/>
            <person name="Krusor M."/>
            <person name="Yao A.I."/>
            <person name="Wu D."/>
            <person name="Madern D."/>
            <person name="Eisen J.A."/>
            <person name="Darling A.E."/>
            <person name="Facciotti M.T."/>
        </authorList>
    </citation>
    <scope>NUCLEOTIDE SEQUENCE [LARGE SCALE GENOMIC DNA]</scope>
    <source>
        <strain evidence="2 3">DSM 21995</strain>
    </source>
</reference>
<sequence length="102" mass="11156">MSDLFDPESEPDGDALAPHHMYLGLIMQLVAAVGALFAFASIWPYYPTVGAAATLTTLVLGGLGWVVSIDDAIEHATVLPTPFDQLWKRLVHPIVKRIEQQE</sequence>
<organism evidence="2 3">
    <name type="scientific">Halorubrum lipolyticum DSM 21995</name>
    <dbReference type="NCBI Taxonomy" id="1227482"/>
    <lineage>
        <taxon>Archaea</taxon>
        <taxon>Methanobacteriati</taxon>
        <taxon>Methanobacteriota</taxon>
        <taxon>Stenosarchaea group</taxon>
        <taxon>Halobacteria</taxon>
        <taxon>Halobacteriales</taxon>
        <taxon>Haloferacaceae</taxon>
        <taxon>Halorubrum</taxon>
    </lineage>
</organism>
<feature type="transmembrane region" description="Helical" evidence="1">
    <location>
        <begin position="21"/>
        <end position="43"/>
    </location>
</feature>
<keyword evidence="3" id="KW-1185">Reference proteome</keyword>
<comment type="caution">
    <text evidence="2">The sequence shown here is derived from an EMBL/GenBank/DDBJ whole genome shotgun (WGS) entry which is preliminary data.</text>
</comment>